<evidence type="ECO:0000256" key="1">
    <source>
        <dbReference type="ARBA" id="ARBA00004498"/>
    </source>
</evidence>
<dbReference type="InterPro" id="IPR036056">
    <property type="entry name" value="Fibrinogen-like_C"/>
</dbReference>
<keyword evidence="8 10" id="KW-1015">Disulfide bond</keyword>
<feature type="compositionally biased region" description="Basic and acidic residues" evidence="11">
    <location>
        <begin position="1082"/>
        <end position="1113"/>
    </location>
</feature>
<dbReference type="InterPro" id="IPR020837">
    <property type="entry name" value="Fibrinogen_CS"/>
</dbReference>
<dbReference type="PROSITE" id="PS50026">
    <property type="entry name" value="EGF_3"/>
    <property type="match status" value="1"/>
</dbReference>
<proteinExistence type="inferred from homology"/>
<keyword evidence="5 10" id="KW-0245">EGF-like domain</keyword>
<evidence type="ECO:0000256" key="7">
    <source>
        <dbReference type="ARBA" id="ARBA00022737"/>
    </source>
</evidence>
<dbReference type="InterPro" id="IPR050991">
    <property type="entry name" value="ECM_Regulatory_Proteins"/>
</dbReference>
<name>A0A8C4QMI1_EPTBU</name>
<evidence type="ECO:0000313" key="16">
    <source>
        <dbReference type="Ensembl" id="ENSEBUP00000016691.1"/>
    </source>
</evidence>
<dbReference type="InterPro" id="IPR002181">
    <property type="entry name" value="Fibrinogen_a/b/g_C_dom"/>
</dbReference>
<sequence>MYTTSKNFRGVTVLLLLLSLARFQARVVEVSTEEKEYSAVQPSADNMTRTSKEKPLVFNHVYNINLPMGSVCNGGVDEMSESLHDSNGADTFSEHTQDQENQVVFTHRINIPRKACACPSCTDHATEQQLLRRIEALENQISEIRLHCLPGHGCCDHAPGMGSVDSSPICNGHGNFTVGTCDCVCEEGWTGPNCSQPFCLDNCNEHGHCVDGQCVCFESYSGVACSTENCINNCNNHGQCKQGICVCFEGFHGESCADKSCPGDCNGHGHCTDGQCTCFAGFTGKTCSDISCPGDCSDHGMCVKGSCICHEYFSGEDCSERHCPEDCTNGGICVDGRCVCLDGFSGQTCTAFACPGDCHDQGLCENGHCNCFEGYSGYDCSIRSCPKDCNDRGHCIESICFCSDDYSGDDCGDLRCNADCSGHGQCEAGVCHCESGYEGEDCGIEVECPNECNDQGRCQDGHCVCYFGYTGPDCSIIPCPGQCSGHGECVAAGKCICQVGYFGEDCSQTNCLNDCGVHGFCLNGECHCDNGFIGHSCTSVIPPQNLTVMGVTEEAVDVIWQGHPVATGYLVTYEQTPLIGTQMEVHVPNSVTQAKLIGLAPGIVYLIHAYSLVNSFVSAPASTHVYTYNVSDRLPRPVGLHFTSVKEHEMTVQWDPYPLPFEMWEVSFYGSEGRVVTQLPNDEMSFVQNELQTGQEYSVSLVVHDGDDRSLPATATVFTVVGKPIEFAVRDAHETYALLTWTKPEGHIDGYRLTSGFMGEAERLENELSANVTEFTLQDLLPGHTYEVMLWAEKGPRQSHLVQEEFTTALDSPKNLRVVAQAEESLTLEWDNSQAKVDGYHVLYTTLAGGEHGSFNISHSLQGTTNVTISGMFCCIQYFVTKATIMKLTLFFCTVCGRTRNMSRCFVLSSVLGMSDLLPGTEYGIGVRGYRARMQSKPTTINTRTELDSPKQLTVTDTTDTTLTISWLPCRAWVDRYELIYNSSEDMGKLVLNGSVESVTLHDLQPDTEYTLALHVERGSDRSRSIMTTGNTETSVEAFLLRSTPSPIMGFDVLQPRPEEHKKGDKDRDEEMSAIPEYDDLHEEHEFERLEGEEEKNTDRSDHDVKTEHKEVQENFNIGVVGQPETEDEQSREESQTVEDGENTVLGIIEGRGEEYEEELHRSEEEIEDGHEIISEEEKRNGMTKKEEPETIGEQGQRFKGEISVLGMDHEREDDEGEETGETVLEGDGEGTGSEFENEDTFGTASTQIEDQLHHEANNNLFIYSTDGKHGEKNKDEEGDHGETQKGIHRVTVEHEKDDEEEENQLEVQVFGAGGAETATDGAEELDKEKEETAEQHEDQKMENERAEGQPVQDIVEKHQIIEEGQGMDEVGVVVGHDNVEDATTVEIPKDSVFRMEVKGKDTDLTSESGDHDRVTNDTRVVLTEDFYGRIDDQKSEKPDHIILTSSGQGSESEAGQGTEATFQDVTEDSKHMVGVISNIDEIVDGTNMEKEKVIDTEKDGKIIETEDERQDGSNVEEPTSDGHGGVVTGFSEEGQPENVEDVTQKKDSEKGGEEADAGEKEEYAVAGVLDEKEGLEDSKEDANIHASMEEVQVATTEQGAGLPATDQTVSAVLVESAFEEEEDGHEVEETEEVELEMTTEMDLVTPLPGVDTGVEPEQSHTPGGSAVWGPSDGLIFNNVTSNSVTISWQQPKIVPDHYQIACIPKAGGTEDVIQLGPLYTEYTIVDLLPATEYAVTVIAIALGRKNKPISGMFFTALDGPAILSSVNIYSTEAELKWAAGNSDADYYIVMWSNNATGGQVKISGSIHEYTLYDLEPGTDYVVSVHSKKEQLESAKSYTRFSTVLDSPRGLAYVNVTENLVLVTWEASAPEPDAYRLSFTSSDGDHEGSFEITPPLTSYTLVDLTPATEYEIALVSVKRGRESNAVYSIVTTAMDCPSTLNVLNVTATDALLVWTPTIAKTESYFLIISTDDEPISQVEVPGKTTHHYLFDLEPTTTYDVSLHAIHRFQESKTISVIFTTGISSPHDLEVTEITRESALVSWHPPSAEVSGYLLLCESDRGEVQEHELDKDETSMRLEDLSRLTKHTVTIQSILGRKYSAPVTTHFTTERHRYVRPSDCTQHALNGEESSGVFTIYISGNASQPLLVFCDMETDGGGWIVFQRRQNGRTDFFRDWKSYVTGFGDLNDEFWLGLDNLHRLTAQGHKDLRVDLRDGPTAVFAVYNDFTVGNGRTKYRLKLGKYHGTAGDSMTYHSGRPFSAPDRDNDIAVTNCATSYKGAWWYKNCHRANLNGKFGEDNHSQGINWYHWKGHEQSIPFVEMKMREHNVDMNHHKRRS</sequence>
<dbReference type="InterPro" id="IPR013783">
    <property type="entry name" value="Ig-like_fold"/>
</dbReference>
<feature type="compositionally biased region" description="Basic and acidic residues" evidence="11">
    <location>
        <begin position="1151"/>
        <end position="1189"/>
    </location>
</feature>
<evidence type="ECO:0000256" key="9">
    <source>
        <dbReference type="ARBA" id="ARBA00023180"/>
    </source>
</evidence>
<feature type="domain" description="Fibronectin type-III" evidence="14">
    <location>
        <begin position="723"/>
        <end position="812"/>
    </location>
</feature>
<feature type="region of interest" description="Disordered" evidence="11">
    <location>
        <begin position="1264"/>
        <end position="1353"/>
    </location>
</feature>
<accession>A0A8C4QMI1</accession>
<feature type="domain" description="Fibronectin type-III" evidence="14">
    <location>
        <begin position="1760"/>
        <end position="1847"/>
    </location>
</feature>
<feature type="compositionally biased region" description="Acidic residues" evidence="11">
    <location>
        <begin position="1212"/>
        <end position="1229"/>
    </location>
</feature>
<dbReference type="Gene3D" id="3.90.215.10">
    <property type="entry name" value="Gamma Fibrinogen, chain A, domain 1"/>
    <property type="match status" value="1"/>
</dbReference>
<dbReference type="SUPFAM" id="SSF49265">
    <property type="entry name" value="Fibronectin type III"/>
    <property type="match status" value="7"/>
</dbReference>
<evidence type="ECO:0000256" key="2">
    <source>
        <dbReference type="ARBA" id="ARBA00008673"/>
    </source>
</evidence>
<dbReference type="CDD" id="cd00063">
    <property type="entry name" value="FN3"/>
    <property type="match status" value="9"/>
</dbReference>
<feature type="domain" description="Fibronectin type-III" evidence="14">
    <location>
        <begin position="2024"/>
        <end position="2117"/>
    </location>
</feature>
<comment type="caution">
    <text evidence="10">Lacks conserved residue(s) required for the propagation of feature annotation.</text>
</comment>
<dbReference type="Pfam" id="PF23106">
    <property type="entry name" value="EGF_Teneurin"/>
    <property type="match status" value="5"/>
</dbReference>
<comment type="subcellular location">
    <subcellularLocation>
        <location evidence="1">Secreted</location>
        <location evidence="1">Extracellular space</location>
        <location evidence="1">Extracellular matrix</location>
    </subcellularLocation>
</comment>
<feature type="disulfide bond" evidence="10">
    <location>
        <begin position="497"/>
        <end position="506"/>
    </location>
</feature>
<feature type="domain" description="Fibronectin type-III" evidence="14">
    <location>
        <begin position="542"/>
        <end position="633"/>
    </location>
</feature>
<feature type="domain" description="EGF-like" evidence="13">
    <location>
        <begin position="475"/>
        <end position="507"/>
    </location>
</feature>
<dbReference type="PROSITE" id="PS00022">
    <property type="entry name" value="EGF_1"/>
    <property type="match status" value="3"/>
</dbReference>
<dbReference type="GeneTree" id="ENSGT00940000155188"/>
<dbReference type="InterPro" id="IPR003961">
    <property type="entry name" value="FN3_dom"/>
</dbReference>
<reference evidence="16" key="1">
    <citation type="submission" date="2025-08" db="UniProtKB">
        <authorList>
            <consortium name="Ensembl"/>
        </authorList>
    </citation>
    <scope>IDENTIFICATION</scope>
</reference>
<feature type="compositionally biased region" description="Basic and acidic residues" evidence="11">
    <location>
        <begin position="1543"/>
        <end position="1564"/>
    </location>
</feature>
<keyword evidence="7" id="KW-0677">Repeat</keyword>
<dbReference type="PANTHER" id="PTHR46708">
    <property type="entry name" value="TENASCIN"/>
    <property type="match status" value="1"/>
</dbReference>
<dbReference type="Gene3D" id="2.10.25.10">
    <property type="entry name" value="Laminin"/>
    <property type="match status" value="10"/>
</dbReference>
<feature type="disulfide bond" evidence="10">
    <location>
        <begin position="479"/>
        <end position="489"/>
    </location>
</feature>
<feature type="compositionally biased region" description="Basic and acidic residues" evidence="11">
    <location>
        <begin position="1267"/>
        <end position="1296"/>
    </location>
</feature>
<dbReference type="PROSITE" id="PS51406">
    <property type="entry name" value="FIBRINOGEN_C_2"/>
    <property type="match status" value="1"/>
</dbReference>
<dbReference type="Gene3D" id="2.60.40.10">
    <property type="entry name" value="Immunoglobulins"/>
    <property type="match status" value="11"/>
</dbReference>
<feature type="compositionally biased region" description="Low complexity" evidence="11">
    <location>
        <begin position="1306"/>
        <end position="1321"/>
    </location>
</feature>
<dbReference type="InterPro" id="IPR014716">
    <property type="entry name" value="Fibrinogen_a/b/g_C_1"/>
</dbReference>
<feature type="compositionally biased region" description="Acidic residues" evidence="11">
    <location>
        <begin position="1072"/>
        <end position="1081"/>
    </location>
</feature>
<feature type="region of interest" description="Disordered" evidence="11">
    <location>
        <begin position="1431"/>
        <end position="1472"/>
    </location>
</feature>
<feature type="domain" description="Fibrinogen C-terminal" evidence="15">
    <location>
        <begin position="2110"/>
        <end position="2325"/>
    </location>
</feature>
<organism evidence="16 17">
    <name type="scientific">Eptatretus burgeri</name>
    <name type="common">Inshore hagfish</name>
    <dbReference type="NCBI Taxonomy" id="7764"/>
    <lineage>
        <taxon>Eukaryota</taxon>
        <taxon>Metazoa</taxon>
        <taxon>Chordata</taxon>
        <taxon>Craniata</taxon>
        <taxon>Vertebrata</taxon>
        <taxon>Cyclostomata</taxon>
        <taxon>Myxini</taxon>
        <taxon>Myxiniformes</taxon>
        <taxon>Myxinidae</taxon>
        <taxon>Eptatretinae</taxon>
        <taxon>Eptatretus</taxon>
    </lineage>
</organism>
<feature type="compositionally biased region" description="Basic and acidic residues" evidence="11">
    <location>
        <begin position="1489"/>
        <end position="1505"/>
    </location>
</feature>
<dbReference type="SUPFAM" id="SSF56496">
    <property type="entry name" value="Fibrinogen C-terminal domain-like"/>
    <property type="match status" value="1"/>
</dbReference>
<feature type="signal peptide" evidence="12">
    <location>
        <begin position="1"/>
        <end position="25"/>
    </location>
</feature>
<dbReference type="Pfam" id="PF18720">
    <property type="entry name" value="EGF_Tenascin"/>
    <property type="match status" value="1"/>
</dbReference>
<evidence type="ECO:0000259" key="15">
    <source>
        <dbReference type="PROSITE" id="PS51406"/>
    </source>
</evidence>
<dbReference type="Pfam" id="PF00041">
    <property type="entry name" value="fn3"/>
    <property type="match status" value="9"/>
</dbReference>
<evidence type="ECO:0000256" key="6">
    <source>
        <dbReference type="ARBA" id="ARBA00022729"/>
    </source>
</evidence>
<evidence type="ECO:0000313" key="17">
    <source>
        <dbReference type="Proteomes" id="UP000694388"/>
    </source>
</evidence>
<dbReference type="SMART" id="SM00181">
    <property type="entry name" value="EGF"/>
    <property type="match status" value="11"/>
</dbReference>
<dbReference type="Pfam" id="PF25024">
    <property type="entry name" value="EGF_TEN"/>
    <property type="match status" value="1"/>
</dbReference>
<evidence type="ECO:0000259" key="14">
    <source>
        <dbReference type="PROSITE" id="PS50853"/>
    </source>
</evidence>
<comment type="similarity">
    <text evidence="2">Belongs to the tenascin family.</text>
</comment>
<feature type="compositionally biased region" description="Basic and acidic residues" evidence="11">
    <location>
        <begin position="1325"/>
        <end position="1348"/>
    </location>
</feature>
<keyword evidence="4" id="KW-0272">Extracellular matrix</keyword>
<feature type="domain" description="Fibronectin type-III" evidence="14">
    <location>
        <begin position="1848"/>
        <end position="1935"/>
    </location>
</feature>
<dbReference type="PROSITE" id="PS50853">
    <property type="entry name" value="FN3"/>
    <property type="match status" value="8"/>
</dbReference>
<evidence type="ECO:0000256" key="11">
    <source>
        <dbReference type="SAM" id="MobiDB-lite"/>
    </source>
</evidence>
<evidence type="ECO:0000256" key="3">
    <source>
        <dbReference type="ARBA" id="ARBA00022525"/>
    </source>
</evidence>
<dbReference type="PROSITE" id="PS00514">
    <property type="entry name" value="FIBRINOGEN_C_1"/>
    <property type="match status" value="1"/>
</dbReference>
<reference evidence="16" key="2">
    <citation type="submission" date="2025-09" db="UniProtKB">
        <authorList>
            <consortium name="Ensembl"/>
        </authorList>
    </citation>
    <scope>IDENTIFICATION</scope>
</reference>
<dbReference type="InterPro" id="IPR000742">
    <property type="entry name" value="EGF"/>
</dbReference>
<evidence type="ECO:0000256" key="8">
    <source>
        <dbReference type="ARBA" id="ARBA00023157"/>
    </source>
</evidence>
<dbReference type="FunFam" id="2.10.25.10:FF:000001">
    <property type="entry name" value="Tenascin C"/>
    <property type="match status" value="3"/>
</dbReference>
<feature type="region of interest" description="Disordered" evidence="11">
    <location>
        <begin position="1049"/>
        <end position="1240"/>
    </location>
</feature>
<feature type="compositionally biased region" description="Acidic residues" evidence="11">
    <location>
        <begin position="1125"/>
        <end position="1142"/>
    </location>
</feature>
<feature type="compositionally biased region" description="Low complexity" evidence="11">
    <location>
        <begin position="1445"/>
        <end position="1461"/>
    </location>
</feature>
<keyword evidence="17" id="KW-1185">Reference proteome</keyword>
<keyword evidence="6 12" id="KW-0732">Signal</keyword>
<evidence type="ECO:0000256" key="12">
    <source>
        <dbReference type="SAM" id="SignalP"/>
    </source>
</evidence>
<dbReference type="Pfam" id="PF00147">
    <property type="entry name" value="Fibrinogen_C"/>
    <property type="match status" value="1"/>
</dbReference>
<feature type="chain" id="PRO_5034506541" evidence="12">
    <location>
        <begin position="26"/>
        <end position="2335"/>
    </location>
</feature>
<dbReference type="CDD" id="cd00087">
    <property type="entry name" value="FReD"/>
    <property type="match status" value="1"/>
</dbReference>
<dbReference type="PANTHER" id="PTHR46708:SF13">
    <property type="entry name" value="TENASCIN-R"/>
    <property type="match status" value="1"/>
</dbReference>
<evidence type="ECO:0000259" key="13">
    <source>
        <dbReference type="PROSITE" id="PS50026"/>
    </source>
</evidence>
<dbReference type="PROSITE" id="PS01186">
    <property type="entry name" value="EGF_2"/>
    <property type="match status" value="4"/>
</dbReference>
<dbReference type="Ensembl" id="ENSEBUT00000017267.1">
    <property type="protein sequence ID" value="ENSEBUP00000016691.1"/>
    <property type="gene ID" value="ENSEBUG00000010469.1"/>
</dbReference>
<feature type="compositionally biased region" description="Basic and acidic residues" evidence="11">
    <location>
        <begin position="1431"/>
        <end position="1441"/>
    </location>
</feature>
<dbReference type="InterPro" id="IPR041161">
    <property type="entry name" value="EGF_Tenascin"/>
</dbReference>
<dbReference type="Proteomes" id="UP000694388">
    <property type="component" value="Unplaced"/>
</dbReference>
<dbReference type="SMART" id="SM00060">
    <property type="entry name" value="FN3"/>
    <property type="match status" value="10"/>
</dbReference>
<dbReference type="SMART" id="SM00186">
    <property type="entry name" value="FBG"/>
    <property type="match status" value="1"/>
</dbReference>
<keyword evidence="3" id="KW-0964">Secreted</keyword>
<feature type="region of interest" description="Disordered" evidence="11">
    <location>
        <begin position="1489"/>
        <end position="1564"/>
    </location>
</feature>
<evidence type="ECO:0000256" key="5">
    <source>
        <dbReference type="ARBA" id="ARBA00022536"/>
    </source>
</evidence>
<feature type="compositionally biased region" description="Basic and acidic residues" evidence="11">
    <location>
        <begin position="1057"/>
        <end position="1071"/>
    </location>
</feature>
<feature type="domain" description="Fibronectin type-III" evidence="14">
    <location>
        <begin position="949"/>
        <end position="1038"/>
    </location>
</feature>
<feature type="domain" description="Fibronectin type-III" evidence="14">
    <location>
        <begin position="1936"/>
        <end position="2023"/>
    </location>
</feature>
<feature type="domain" description="Fibronectin type-III" evidence="14">
    <location>
        <begin position="1671"/>
        <end position="1759"/>
    </location>
</feature>
<dbReference type="FunFam" id="3.90.215.10:FF:000001">
    <property type="entry name" value="Tenascin isoform 1"/>
    <property type="match status" value="1"/>
</dbReference>
<dbReference type="InterPro" id="IPR036116">
    <property type="entry name" value="FN3_sf"/>
</dbReference>
<evidence type="ECO:0000256" key="10">
    <source>
        <dbReference type="PROSITE-ProRule" id="PRU00076"/>
    </source>
</evidence>
<protein>
    <submittedName>
        <fullName evidence="16">Tenascin C</fullName>
    </submittedName>
</protein>
<dbReference type="NCBIfam" id="NF040941">
    <property type="entry name" value="GGGWT_bact"/>
    <property type="match status" value="1"/>
</dbReference>
<evidence type="ECO:0000256" key="4">
    <source>
        <dbReference type="ARBA" id="ARBA00022530"/>
    </source>
</evidence>
<keyword evidence="9" id="KW-0325">Glycoprotein</keyword>